<evidence type="ECO:0000313" key="14">
    <source>
        <dbReference type="EMBL" id="JAV24057.1"/>
    </source>
</evidence>
<evidence type="ECO:0000256" key="8">
    <source>
        <dbReference type="ARBA" id="ARBA00022989"/>
    </source>
</evidence>
<comment type="subunit">
    <text evidence="12">Component of the TIM23 complex.</text>
</comment>
<evidence type="ECO:0000256" key="6">
    <source>
        <dbReference type="ARBA" id="ARBA00022927"/>
    </source>
</evidence>
<feature type="compositionally biased region" description="Polar residues" evidence="13">
    <location>
        <begin position="37"/>
        <end position="52"/>
    </location>
</feature>
<evidence type="ECO:0000256" key="1">
    <source>
        <dbReference type="ARBA" id="ARBA00004304"/>
    </source>
</evidence>
<comment type="function">
    <text evidence="12">Essential component of the TIM23 complex, a complex that mediates the translocation of transit peptide-containing proteins across the mitochondrial inner membrane.</text>
</comment>
<keyword evidence="9 12" id="KW-0811">Translocation</keyword>
<evidence type="ECO:0000256" key="2">
    <source>
        <dbReference type="ARBA" id="ARBA00010867"/>
    </source>
</evidence>
<dbReference type="Gene3D" id="3.10.450.320">
    <property type="entry name" value="Mitochondrial import inner membrane translocase subunit Tim21"/>
    <property type="match status" value="1"/>
</dbReference>
<evidence type="ECO:0000256" key="7">
    <source>
        <dbReference type="ARBA" id="ARBA00022946"/>
    </source>
</evidence>
<reference evidence="14" key="1">
    <citation type="submission" date="2017-01" db="EMBL/GenBank/DDBJ databases">
        <title>A deep insight into the sialotranscriptome of adult male and female Cluex tarsalis mosquitoes.</title>
        <authorList>
            <person name="Ribeiro J.M."/>
            <person name="Moreira F."/>
            <person name="Bernard K.A."/>
            <person name="Calvo E."/>
        </authorList>
    </citation>
    <scope>NUCLEOTIDE SEQUENCE</scope>
    <source>
        <strain evidence="14">Kern County</strain>
        <tissue evidence="14">Salivary glands</tissue>
    </source>
</reference>
<dbReference type="InterPro" id="IPR038552">
    <property type="entry name" value="Tim21_IMS_sf"/>
</dbReference>
<comment type="subcellular location">
    <subcellularLocation>
        <location evidence="12">Mitochondrion inner membrane</location>
        <topology evidence="12">Single-pass membrane protein</topology>
    </subcellularLocation>
    <subcellularLocation>
        <location evidence="1">Mitochondrion membrane</location>
        <topology evidence="1">Single-pass membrane protein</topology>
    </subcellularLocation>
</comment>
<keyword evidence="11 12" id="KW-0472">Membrane</keyword>
<keyword evidence="7" id="KW-0809">Transit peptide</keyword>
<dbReference type="GO" id="GO:0030150">
    <property type="term" value="P:protein import into mitochondrial matrix"/>
    <property type="evidence" value="ECO:0007669"/>
    <property type="project" value="UniProtKB-UniRule"/>
</dbReference>
<keyword evidence="6 12" id="KW-0653">Protein transport</keyword>
<accession>A0A1Q3F957</accession>
<name>A0A1Q3F957_CULTA</name>
<evidence type="ECO:0000256" key="10">
    <source>
        <dbReference type="ARBA" id="ARBA00023128"/>
    </source>
</evidence>
<organism evidence="14">
    <name type="scientific">Culex tarsalis</name>
    <name type="common">Encephalitis mosquito</name>
    <dbReference type="NCBI Taxonomy" id="7177"/>
    <lineage>
        <taxon>Eukaryota</taxon>
        <taxon>Metazoa</taxon>
        <taxon>Ecdysozoa</taxon>
        <taxon>Arthropoda</taxon>
        <taxon>Hexapoda</taxon>
        <taxon>Insecta</taxon>
        <taxon>Pterygota</taxon>
        <taxon>Neoptera</taxon>
        <taxon>Endopterygota</taxon>
        <taxon>Diptera</taxon>
        <taxon>Nematocera</taxon>
        <taxon>Culicoidea</taxon>
        <taxon>Culicidae</taxon>
        <taxon>Culicinae</taxon>
        <taxon>Culicini</taxon>
        <taxon>Culex</taxon>
        <taxon>Culex</taxon>
    </lineage>
</organism>
<evidence type="ECO:0000256" key="3">
    <source>
        <dbReference type="ARBA" id="ARBA00020726"/>
    </source>
</evidence>
<sequence>MSLLALRPLLVRNQRFAQLSLLRGVTSLPQHVRTYATAQRKGTSTTSLSASTDRTDVSTDVRPIGERVKENTKTASYLGVILVGVAVTGALFYMTFRELFSSNSPNNIYTDALDRVKNENRVKDALGAPIKGFGEESRRGRRTHVAHTSYIKDGVQYIRMQFYVQGIRNKATVHLEKKMNESGNYEYRYLFVQLDYYPHTTIILEDNRLQQDIPKPGSSLEPIL</sequence>
<protein>
    <recommendedName>
        <fullName evidence="3 12">Mitochondrial import inner membrane translocase subunit Tim21</fullName>
    </recommendedName>
</protein>
<dbReference type="PANTHER" id="PTHR13032">
    <property type="entry name" value="MITOCHONDRIAL IMPORT INNER MEMBRANE TRANSLOCASE SUBUNIT TIM21"/>
    <property type="match status" value="1"/>
</dbReference>
<evidence type="ECO:0000256" key="12">
    <source>
        <dbReference type="RuleBase" id="RU367142"/>
    </source>
</evidence>
<keyword evidence="5 12" id="KW-0812">Transmembrane</keyword>
<proteinExistence type="inferred from homology"/>
<evidence type="ECO:0000256" key="13">
    <source>
        <dbReference type="SAM" id="MobiDB-lite"/>
    </source>
</evidence>
<dbReference type="GO" id="GO:0005744">
    <property type="term" value="C:TIM23 mitochondrial import inner membrane translocase complex"/>
    <property type="evidence" value="ECO:0007669"/>
    <property type="project" value="UniProtKB-UniRule"/>
</dbReference>
<dbReference type="AlphaFoldDB" id="A0A1Q3F957"/>
<keyword evidence="10 12" id="KW-0496">Mitochondrion</keyword>
<evidence type="ECO:0000256" key="11">
    <source>
        <dbReference type="ARBA" id="ARBA00023136"/>
    </source>
</evidence>
<dbReference type="FunFam" id="3.10.450.320:FF:000001">
    <property type="entry name" value="Mitochondrial import inner membrane translocase subunit Tim21"/>
    <property type="match status" value="1"/>
</dbReference>
<evidence type="ECO:0000256" key="9">
    <source>
        <dbReference type="ARBA" id="ARBA00023010"/>
    </source>
</evidence>
<keyword evidence="8 12" id="KW-1133">Transmembrane helix</keyword>
<dbReference type="InterPro" id="IPR013261">
    <property type="entry name" value="Tim21"/>
</dbReference>
<dbReference type="EMBL" id="GFDL01010988">
    <property type="protein sequence ID" value="JAV24057.1"/>
    <property type="molecule type" value="Transcribed_RNA"/>
</dbReference>
<comment type="similarity">
    <text evidence="2 12">Belongs to the TIM21 family.</text>
</comment>
<keyword evidence="4 12" id="KW-0813">Transport</keyword>
<dbReference type="Pfam" id="PF08294">
    <property type="entry name" value="TIM21"/>
    <property type="match status" value="1"/>
</dbReference>
<feature type="transmembrane region" description="Helical" evidence="12">
    <location>
        <begin position="77"/>
        <end position="96"/>
    </location>
</feature>
<evidence type="ECO:0000256" key="4">
    <source>
        <dbReference type="ARBA" id="ARBA00022448"/>
    </source>
</evidence>
<dbReference type="PANTHER" id="PTHR13032:SF6">
    <property type="entry name" value="MITOCHONDRIAL IMPORT INNER MEMBRANE TRANSLOCASE SUBUNIT TIM21"/>
    <property type="match status" value="1"/>
</dbReference>
<keyword evidence="12" id="KW-0999">Mitochondrion inner membrane</keyword>
<evidence type="ECO:0000256" key="5">
    <source>
        <dbReference type="ARBA" id="ARBA00022692"/>
    </source>
</evidence>
<feature type="region of interest" description="Disordered" evidence="13">
    <location>
        <begin position="37"/>
        <end position="58"/>
    </location>
</feature>